<dbReference type="NCBIfam" id="TIGR03647">
    <property type="entry name" value="Na_symport_sm"/>
    <property type="match status" value="1"/>
</dbReference>
<keyword evidence="1" id="KW-0472">Membrane</keyword>
<keyword evidence="4" id="KW-1185">Reference proteome</keyword>
<evidence type="ECO:0000256" key="1">
    <source>
        <dbReference type="SAM" id="Phobius"/>
    </source>
</evidence>
<protein>
    <recommendedName>
        <fullName evidence="2">Sodium symporter small subunit domain-containing protein</fullName>
    </recommendedName>
</protein>
<keyword evidence="1" id="KW-1133">Transmembrane helix</keyword>
<dbReference type="OrthoDB" id="9797746at2"/>
<comment type="caution">
    <text evidence="3">The sequence shown here is derived from an EMBL/GenBank/DDBJ whole genome shotgun (WGS) entry which is preliminary data.</text>
</comment>
<organism evidence="3 4">
    <name type="scientific">Blastopirellula retiformator</name>
    <dbReference type="NCBI Taxonomy" id="2527970"/>
    <lineage>
        <taxon>Bacteria</taxon>
        <taxon>Pseudomonadati</taxon>
        <taxon>Planctomycetota</taxon>
        <taxon>Planctomycetia</taxon>
        <taxon>Pirellulales</taxon>
        <taxon>Pirellulaceae</taxon>
        <taxon>Blastopirellula</taxon>
    </lineage>
</organism>
<reference evidence="3 4" key="1">
    <citation type="submission" date="2019-02" db="EMBL/GenBank/DDBJ databases">
        <title>Deep-cultivation of Planctomycetes and their phenomic and genomic characterization uncovers novel biology.</title>
        <authorList>
            <person name="Wiegand S."/>
            <person name="Jogler M."/>
            <person name="Boedeker C."/>
            <person name="Pinto D."/>
            <person name="Vollmers J."/>
            <person name="Rivas-Marin E."/>
            <person name="Kohn T."/>
            <person name="Peeters S.H."/>
            <person name="Heuer A."/>
            <person name="Rast P."/>
            <person name="Oberbeckmann S."/>
            <person name="Bunk B."/>
            <person name="Jeske O."/>
            <person name="Meyerdierks A."/>
            <person name="Storesund J.E."/>
            <person name="Kallscheuer N."/>
            <person name="Luecker S."/>
            <person name="Lage O.M."/>
            <person name="Pohl T."/>
            <person name="Merkel B.J."/>
            <person name="Hornburger P."/>
            <person name="Mueller R.-W."/>
            <person name="Bruemmer F."/>
            <person name="Labrenz M."/>
            <person name="Spormann A.M."/>
            <person name="Op Den Camp H."/>
            <person name="Overmann J."/>
            <person name="Amann R."/>
            <person name="Jetten M.S.M."/>
            <person name="Mascher T."/>
            <person name="Medema M.H."/>
            <person name="Devos D.P."/>
            <person name="Kaster A.-K."/>
            <person name="Ovreas L."/>
            <person name="Rohde M."/>
            <person name="Galperin M.Y."/>
            <person name="Jogler C."/>
        </authorList>
    </citation>
    <scope>NUCLEOTIDE SEQUENCE [LARGE SCALE GENOMIC DNA]</scope>
    <source>
        <strain evidence="3 4">Enr8</strain>
    </source>
</reference>
<feature type="domain" description="Sodium symporter small subunit" evidence="2">
    <location>
        <begin position="19"/>
        <end position="93"/>
    </location>
</feature>
<dbReference type="InterPro" id="IPR019886">
    <property type="entry name" value="Na_symporter_ssu"/>
</dbReference>
<dbReference type="Proteomes" id="UP000318878">
    <property type="component" value="Unassembled WGS sequence"/>
</dbReference>
<dbReference type="EMBL" id="SJPF01000001">
    <property type="protein sequence ID" value="TWT39049.1"/>
    <property type="molecule type" value="Genomic_DNA"/>
</dbReference>
<proteinExistence type="predicted"/>
<dbReference type="RefSeq" id="WP_146429251.1">
    <property type="nucleotide sequence ID" value="NZ_SJPF01000001.1"/>
</dbReference>
<evidence type="ECO:0000259" key="2">
    <source>
        <dbReference type="Pfam" id="PF13937"/>
    </source>
</evidence>
<name>A0A5C5VMV2_9BACT</name>
<evidence type="ECO:0000313" key="4">
    <source>
        <dbReference type="Proteomes" id="UP000318878"/>
    </source>
</evidence>
<evidence type="ECO:0000313" key="3">
    <source>
        <dbReference type="EMBL" id="TWT39049.1"/>
    </source>
</evidence>
<accession>A0A5C5VMV2</accession>
<dbReference type="Pfam" id="PF13937">
    <property type="entry name" value="DUF4212"/>
    <property type="match status" value="1"/>
</dbReference>
<sequence length="95" mass="10803">MSSPIDDTPPVASARPNVGYWRANLCVIVIMMLIWATVSFGCSVFFVKPLNAWHFGSLPLGFWFGHQGAMYVFVVLVFSYAWIMDYLDKKYGVKE</sequence>
<feature type="transmembrane region" description="Helical" evidence="1">
    <location>
        <begin position="68"/>
        <end position="87"/>
    </location>
</feature>
<keyword evidence="1" id="KW-0812">Transmembrane</keyword>
<dbReference type="AlphaFoldDB" id="A0A5C5VMV2"/>
<gene>
    <name evidence="3" type="ORF">Enr8_07440</name>
</gene>
<feature type="transmembrane region" description="Helical" evidence="1">
    <location>
        <begin position="25"/>
        <end position="48"/>
    </location>
</feature>